<dbReference type="OrthoDB" id="9804822at2"/>
<organism evidence="7 8">
    <name type="scientific">Maridesulfovibrio hydrothermalis AM13 = DSM 14728</name>
    <dbReference type="NCBI Taxonomy" id="1121451"/>
    <lineage>
        <taxon>Bacteria</taxon>
        <taxon>Pseudomonadati</taxon>
        <taxon>Thermodesulfobacteriota</taxon>
        <taxon>Desulfovibrionia</taxon>
        <taxon>Desulfovibrionales</taxon>
        <taxon>Desulfovibrionaceae</taxon>
        <taxon>Maridesulfovibrio</taxon>
    </lineage>
</organism>
<dbReference type="Pfam" id="PF01810">
    <property type="entry name" value="LysE"/>
    <property type="match status" value="1"/>
</dbReference>
<dbReference type="Proteomes" id="UP000010808">
    <property type="component" value="Chromosome"/>
</dbReference>
<evidence type="ECO:0000313" key="8">
    <source>
        <dbReference type="Proteomes" id="UP000010808"/>
    </source>
</evidence>
<comment type="subcellular location">
    <subcellularLocation>
        <location evidence="1">Cell membrane</location>
        <topology evidence="1">Multi-pass membrane protein</topology>
    </subcellularLocation>
</comment>
<reference evidence="7 8" key="1">
    <citation type="submission" date="2012-10" db="EMBL/GenBank/DDBJ databases">
        <authorList>
            <person name="Genoscope - CEA"/>
        </authorList>
    </citation>
    <scope>NUCLEOTIDE SEQUENCE [LARGE SCALE GENOMIC DNA]</scope>
    <source>
        <strain evidence="8">AM13 / DSM 14728</strain>
    </source>
</reference>
<dbReference type="GO" id="GO:0015171">
    <property type="term" value="F:amino acid transmembrane transporter activity"/>
    <property type="evidence" value="ECO:0007669"/>
    <property type="project" value="TreeGrafter"/>
</dbReference>
<sequence>MQENFWPFLVFVTVMCGTPGPGNLSLMALGQTVGFKKSVPFLSGVITGGIFMDILIVIGLGELFLASPKTAEVLKISGMIYILYLAWKIMRLHARKPEKAQSFKFVEGLILHPLNPKHYAMTISAFSQFADPAAPRFMEIFIFVATFTAGASIFHSLWCLTGESFIKLLRTPTMRYTVNISMVILMVGATVYALYK</sequence>
<dbReference type="eggNOG" id="COG1280">
    <property type="taxonomic scope" value="Bacteria"/>
</dbReference>
<dbReference type="InterPro" id="IPR001123">
    <property type="entry name" value="LeuE-type"/>
</dbReference>
<feature type="transmembrane region" description="Helical" evidence="6">
    <location>
        <begin position="6"/>
        <end position="29"/>
    </location>
</feature>
<feature type="transmembrane region" description="Helical" evidence="6">
    <location>
        <begin position="137"/>
        <end position="158"/>
    </location>
</feature>
<accession>L0RC15</accession>
<evidence type="ECO:0000256" key="3">
    <source>
        <dbReference type="ARBA" id="ARBA00022692"/>
    </source>
</evidence>
<protein>
    <submittedName>
        <fullName evidence="7">Lysine exporter protein (LYSE/YGGA)</fullName>
    </submittedName>
</protein>
<gene>
    <name evidence="7" type="ORF">DESAM_20809</name>
</gene>
<dbReference type="STRING" id="1121451.DESAM_20809"/>
<feature type="transmembrane region" description="Helical" evidence="6">
    <location>
        <begin position="178"/>
        <end position="195"/>
    </location>
</feature>
<feature type="transmembrane region" description="Helical" evidence="6">
    <location>
        <begin position="73"/>
        <end position="90"/>
    </location>
</feature>
<dbReference type="KEGG" id="dhy:DESAM_20809"/>
<evidence type="ECO:0000256" key="5">
    <source>
        <dbReference type="ARBA" id="ARBA00023136"/>
    </source>
</evidence>
<dbReference type="RefSeq" id="WP_015335701.1">
    <property type="nucleotide sequence ID" value="NC_020055.1"/>
</dbReference>
<evidence type="ECO:0000313" key="7">
    <source>
        <dbReference type="EMBL" id="CCO23096.1"/>
    </source>
</evidence>
<dbReference type="GO" id="GO:0005886">
    <property type="term" value="C:plasma membrane"/>
    <property type="evidence" value="ECO:0007669"/>
    <property type="project" value="UniProtKB-SubCell"/>
</dbReference>
<keyword evidence="2" id="KW-1003">Cell membrane</keyword>
<keyword evidence="4 6" id="KW-1133">Transmembrane helix</keyword>
<feature type="transmembrane region" description="Helical" evidence="6">
    <location>
        <begin position="41"/>
        <end position="61"/>
    </location>
</feature>
<dbReference type="EMBL" id="FO203522">
    <property type="protein sequence ID" value="CCO23096.1"/>
    <property type="molecule type" value="Genomic_DNA"/>
</dbReference>
<name>L0RC15_9BACT</name>
<dbReference type="AlphaFoldDB" id="L0RC15"/>
<proteinExistence type="predicted"/>
<dbReference type="PATRIC" id="fig|1121451.3.peg.1073"/>
<dbReference type="HOGENOM" id="CLU_079569_1_0_7"/>
<keyword evidence="5 6" id="KW-0472">Membrane</keyword>
<evidence type="ECO:0000256" key="2">
    <source>
        <dbReference type="ARBA" id="ARBA00022475"/>
    </source>
</evidence>
<evidence type="ECO:0000256" key="6">
    <source>
        <dbReference type="SAM" id="Phobius"/>
    </source>
</evidence>
<keyword evidence="8" id="KW-1185">Reference proteome</keyword>
<dbReference type="GO" id="GO:0033228">
    <property type="term" value="P:cysteine export across plasma membrane"/>
    <property type="evidence" value="ECO:0007669"/>
    <property type="project" value="TreeGrafter"/>
</dbReference>
<keyword evidence="3 6" id="KW-0812">Transmembrane</keyword>
<dbReference type="PANTHER" id="PTHR30086">
    <property type="entry name" value="ARGININE EXPORTER PROTEIN ARGO"/>
    <property type="match status" value="1"/>
</dbReference>
<dbReference type="PANTHER" id="PTHR30086:SF20">
    <property type="entry name" value="ARGININE EXPORTER PROTEIN ARGO-RELATED"/>
    <property type="match status" value="1"/>
</dbReference>
<evidence type="ECO:0000256" key="1">
    <source>
        <dbReference type="ARBA" id="ARBA00004651"/>
    </source>
</evidence>
<evidence type="ECO:0000256" key="4">
    <source>
        <dbReference type="ARBA" id="ARBA00022989"/>
    </source>
</evidence>